<accession>A0A0V1GCU8</accession>
<dbReference type="Proteomes" id="UP000055024">
    <property type="component" value="Unassembled WGS sequence"/>
</dbReference>
<gene>
    <name evidence="1" type="ORF">T11_16937</name>
</gene>
<dbReference type="EMBL" id="JYDP01003160">
    <property type="protein sequence ID" value="KRY96078.1"/>
    <property type="molecule type" value="Genomic_DNA"/>
</dbReference>
<evidence type="ECO:0000313" key="1">
    <source>
        <dbReference type="EMBL" id="KRY96078.1"/>
    </source>
</evidence>
<dbReference type="AlphaFoldDB" id="A0A0V1GCU8"/>
<comment type="caution">
    <text evidence="1">The sequence shown here is derived from an EMBL/GenBank/DDBJ whole genome shotgun (WGS) entry which is preliminary data.</text>
</comment>
<organism evidence="1 2">
    <name type="scientific">Trichinella zimbabwensis</name>
    <dbReference type="NCBI Taxonomy" id="268475"/>
    <lineage>
        <taxon>Eukaryota</taxon>
        <taxon>Metazoa</taxon>
        <taxon>Ecdysozoa</taxon>
        <taxon>Nematoda</taxon>
        <taxon>Enoplea</taxon>
        <taxon>Dorylaimia</taxon>
        <taxon>Trichinellida</taxon>
        <taxon>Trichinellidae</taxon>
        <taxon>Trichinella</taxon>
    </lineage>
</organism>
<proteinExistence type="predicted"/>
<evidence type="ECO:0000313" key="2">
    <source>
        <dbReference type="Proteomes" id="UP000055024"/>
    </source>
</evidence>
<sequence length="65" mass="7540">MSRMFPLLKCRHPGCVSREFHMGCFLVYSDRHGANFRSHLFHKHVNGGENLKKNFSPKTPKQPSL</sequence>
<reference evidence="1 2" key="1">
    <citation type="submission" date="2015-01" db="EMBL/GenBank/DDBJ databases">
        <title>Evolution of Trichinella species and genotypes.</title>
        <authorList>
            <person name="Korhonen P.K."/>
            <person name="Edoardo P."/>
            <person name="Giuseppe L.R."/>
            <person name="Gasser R.B."/>
        </authorList>
    </citation>
    <scope>NUCLEOTIDE SEQUENCE [LARGE SCALE GENOMIC DNA]</scope>
    <source>
        <strain evidence="1">ISS1029</strain>
    </source>
</reference>
<keyword evidence="2" id="KW-1185">Reference proteome</keyword>
<protein>
    <submittedName>
        <fullName evidence="1">Uncharacterized protein</fullName>
    </submittedName>
</protein>
<name>A0A0V1GCU8_9BILA</name>